<dbReference type="InterPro" id="IPR047859">
    <property type="entry name" value="Ribosomal_bL17_CS"/>
</dbReference>
<evidence type="ECO:0000313" key="8">
    <source>
        <dbReference type="Proteomes" id="UP000178417"/>
    </source>
</evidence>
<dbReference type="PROSITE" id="PS01167">
    <property type="entry name" value="RIBOSOMAL_L17"/>
    <property type="match status" value="1"/>
</dbReference>
<evidence type="ECO:0000313" key="7">
    <source>
        <dbReference type="EMBL" id="OGC23200.1"/>
    </source>
</evidence>
<dbReference type="EMBL" id="MEUB01000020">
    <property type="protein sequence ID" value="OGC23200.1"/>
    <property type="molecule type" value="Genomic_DNA"/>
</dbReference>
<dbReference type="SUPFAM" id="SSF64263">
    <property type="entry name" value="Prokaryotic ribosomal protein L17"/>
    <property type="match status" value="1"/>
</dbReference>
<dbReference type="STRING" id="1802579.A2310_06280"/>
<protein>
    <recommendedName>
        <fullName evidence="4 6">50S ribosomal protein L17</fullName>
    </recommendedName>
</protein>
<dbReference type="GO" id="GO:0006412">
    <property type="term" value="P:translation"/>
    <property type="evidence" value="ECO:0007669"/>
    <property type="project" value="InterPro"/>
</dbReference>
<dbReference type="Gene3D" id="3.90.1030.10">
    <property type="entry name" value="Ribosomal protein L17"/>
    <property type="match status" value="1"/>
</dbReference>
<dbReference type="Pfam" id="PF01196">
    <property type="entry name" value="Ribosomal_L17"/>
    <property type="match status" value="1"/>
</dbReference>
<comment type="caution">
    <text evidence="7">The sequence shown here is derived from an EMBL/GenBank/DDBJ whole genome shotgun (WGS) entry which is preliminary data.</text>
</comment>
<accession>A0A1F4SRY5</accession>
<evidence type="ECO:0000256" key="3">
    <source>
        <dbReference type="ARBA" id="ARBA00023274"/>
    </source>
</evidence>
<keyword evidence="2 5" id="KW-0689">Ribosomal protein</keyword>
<evidence type="ECO:0000256" key="5">
    <source>
        <dbReference type="RuleBase" id="RU000660"/>
    </source>
</evidence>
<reference evidence="7 8" key="1">
    <citation type="journal article" date="2016" name="Nat. Commun.">
        <title>Thousands of microbial genomes shed light on interconnected biogeochemical processes in an aquifer system.</title>
        <authorList>
            <person name="Anantharaman K."/>
            <person name="Brown C.T."/>
            <person name="Hug L.A."/>
            <person name="Sharon I."/>
            <person name="Castelle C.J."/>
            <person name="Probst A.J."/>
            <person name="Thomas B.C."/>
            <person name="Singh A."/>
            <person name="Wilkins M.J."/>
            <person name="Karaoz U."/>
            <person name="Brodie E.L."/>
            <person name="Williams K.H."/>
            <person name="Hubbard S.S."/>
            <person name="Banfield J.F."/>
        </authorList>
    </citation>
    <scope>NUCLEOTIDE SEQUENCE [LARGE SCALE GENOMIC DNA]</scope>
</reference>
<gene>
    <name evidence="7" type="ORF">A2310_06280</name>
</gene>
<evidence type="ECO:0000256" key="4">
    <source>
        <dbReference type="ARBA" id="ARBA00035494"/>
    </source>
</evidence>
<comment type="similarity">
    <text evidence="1 5">Belongs to the bacterial ribosomal protein bL17 family.</text>
</comment>
<name>A0A1F4SRY5_UNCSA</name>
<dbReference type="GO" id="GO:0022625">
    <property type="term" value="C:cytosolic large ribosomal subunit"/>
    <property type="evidence" value="ECO:0007669"/>
    <property type="project" value="TreeGrafter"/>
</dbReference>
<sequence>MRHKRKLKKLGRPTDQRLALLRDGVLALIKYGKIKTTVTRAKEIRKMAEKLLTLGKKGTVASRREAYKKLGDRDSVGKLFEIASRFAERNGGFTRQTKIGVRRGDAVAIASIEFVD</sequence>
<dbReference type="PANTHER" id="PTHR14413:SF16">
    <property type="entry name" value="LARGE RIBOSOMAL SUBUNIT PROTEIN BL17M"/>
    <property type="match status" value="1"/>
</dbReference>
<proteinExistence type="inferred from homology"/>
<evidence type="ECO:0000256" key="2">
    <source>
        <dbReference type="ARBA" id="ARBA00022980"/>
    </source>
</evidence>
<dbReference type="NCBIfam" id="TIGR00059">
    <property type="entry name" value="L17"/>
    <property type="match status" value="1"/>
</dbReference>
<organism evidence="7 8">
    <name type="scientific">candidate division WOR-1 bacterium RIFOXYB2_FULL_37_13</name>
    <dbReference type="NCBI Taxonomy" id="1802579"/>
    <lineage>
        <taxon>Bacteria</taxon>
        <taxon>Bacillati</taxon>
        <taxon>Saganbacteria</taxon>
    </lineage>
</organism>
<dbReference type="PANTHER" id="PTHR14413">
    <property type="entry name" value="RIBOSOMAL PROTEIN L17"/>
    <property type="match status" value="1"/>
</dbReference>
<dbReference type="InterPro" id="IPR000456">
    <property type="entry name" value="Ribosomal_bL17"/>
</dbReference>
<keyword evidence="3 5" id="KW-0687">Ribonucleoprotein</keyword>
<dbReference type="InterPro" id="IPR036373">
    <property type="entry name" value="Ribosomal_bL17_sf"/>
</dbReference>
<evidence type="ECO:0000256" key="6">
    <source>
        <dbReference type="RuleBase" id="RU000661"/>
    </source>
</evidence>
<evidence type="ECO:0000256" key="1">
    <source>
        <dbReference type="ARBA" id="ARBA00008777"/>
    </source>
</evidence>
<dbReference type="Proteomes" id="UP000178417">
    <property type="component" value="Unassembled WGS sequence"/>
</dbReference>
<dbReference type="AlphaFoldDB" id="A0A1F4SRY5"/>
<dbReference type="GO" id="GO:0003735">
    <property type="term" value="F:structural constituent of ribosome"/>
    <property type="evidence" value="ECO:0007669"/>
    <property type="project" value="InterPro"/>
</dbReference>